<accession>H9BRS5</accession>
<sequence>MVKSEPRNWPTLAISLRGAERPQERLGDCRRGSGQEKGLVRPLRGSQGLVRAIPIADATIRPLRLSEQLSGPFPACAPIGRFDCQKRALERGSKHSAEAKMQFW</sequence>
<keyword evidence="1" id="KW-0614">Plasmid</keyword>
<proteinExistence type="predicted"/>
<evidence type="ECO:0000313" key="1">
    <source>
        <dbReference type="EMBL" id="AFD62202.1"/>
    </source>
</evidence>
<organism evidence="1">
    <name type="scientific">Paracoccus aestuarii</name>
    <dbReference type="NCBI Taxonomy" id="453842"/>
    <lineage>
        <taxon>Bacteria</taxon>
        <taxon>Pseudomonadati</taxon>
        <taxon>Pseudomonadota</taxon>
        <taxon>Alphaproteobacteria</taxon>
        <taxon>Rhodobacterales</taxon>
        <taxon>Paracoccaceae</taxon>
        <taxon>Paracoccus</taxon>
    </lineage>
</organism>
<reference evidence="1" key="1">
    <citation type="journal article" date="2013" name="PLoS ONE">
        <title>Plasmids of Carotenoid-Producing Paracoccus spp. (Alphaproteobacteria) - Structure, Diversity and Evolution.</title>
        <authorList>
            <person name="Maj A."/>
            <person name="Dziewit L."/>
            <person name="Czarnecki J."/>
            <person name="Wlodarczyk M."/>
            <person name="Baj J."/>
            <person name="Skrzypczyk G."/>
            <person name="Giersz D."/>
            <person name="Bartosik D."/>
        </authorList>
    </citation>
    <scope>NUCLEOTIDE SEQUENCE</scope>
    <source>
        <strain evidence="1">DSM 19484</strain>
        <plasmid evidence="1">pAES3</plasmid>
    </source>
</reference>
<dbReference type="AlphaFoldDB" id="H9BRS5"/>
<protein>
    <submittedName>
        <fullName evidence="1">Uncharacterized protein</fullName>
    </submittedName>
</protein>
<geneLocation type="plasmid" evidence="1">
    <name>pAES3</name>
</geneLocation>
<name>H9BRS5_9RHOB</name>
<dbReference type="EMBL" id="JQ066766">
    <property type="protein sequence ID" value="AFD62202.1"/>
    <property type="molecule type" value="Genomic_DNA"/>
</dbReference>